<name>A0A8J6XNT3_9CYAN</name>
<gene>
    <name evidence="1" type="ORF">ICL16_32610</name>
</gene>
<evidence type="ECO:0000313" key="1">
    <source>
        <dbReference type="EMBL" id="MBD2776667.1"/>
    </source>
</evidence>
<evidence type="ECO:0000313" key="2">
    <source>
        <dbReference type="Proteomes" id="UP000629098"/>
    </source>
</evidence>
<accession>A0A8J6XNT3</accession>
<organism evidence="1 2">
    <name type="scientific">Iningainema tapete BLCC-T55</name>
    <dbReference type="NCBI Taxonomy" id="2748662"/>
    <lineage>
        <taxon>Bacteria</taxon>
        <taxon>Bacillati</taxon>
        <taxon>Cyanobacteriota</taxon>
        <taxon>Cyanophyceae</taxon>
        <taxon>Nostocales</taxon>
        <taxon>Scytonemataceae</taxon>
        <taxon>Iningainema tapete</taxon>
    </lineage>
</organism>
<keyword evidence="2" id="KW-1185">Reference proteome</keyword>
<sequence>MTFKLVKQAGVKMSSELVYESSYTFKRLGSRCYLFLLQRINYANWDDQSLDVEYTTRITTSLLWSKLTKRFEKYLFGLSHQLEGRMVKFLLGRNKDIDFNFAVNKSDISTDLEFFNLVIEYHRLLSLPELSNDDIDRVAKILELAQIHDQLSCWLSRVDVCVAAELGLLEPNLKIDSDCFLKFKEVVEVK</sequence>
<protein>
    <submittedName>
        <fullName evidence="1">Uncharacterized protein</fullName>
    </submittedName>
</protein>
<dbReference type="RefSeq" id="WP_190835729.1">
    <property type="nucleotide sequence ID" value="NZ_JACXAE010000098.1"/>
</dbReference>
<reference evidence="1" key="1">
    <citation type="submission" date="2020-09" db="EMBL/GenBank/DDBJ databases">
        <title>Iningainema tapete sp. nov. (Scytonemataceae, Cyanobacteria) from greenhouses in central Florida (USA) produces two types of nodularin with biosynthetic potential for microcystin-LR and anabaenopeptins.</title>
        <authorList>
            <person name="Berthold D.E."/>
            <person name="Lefler F.W."/>
            <person name="Huang I.-S."/>
            <person name="Abdulla H."/>
            <person name="Zimba P.V."/>
            <person name="Laughinghouse H.D. IV."/>
        </authorList>
    </citation>
    <scope>NUCLEOTIDE SEQUENCE</scope>
    <source>
        <strain evidence="1">BLCCT55</strain>
    </source>
</reference>
<dbReference type="EMBL" id="JACXAE010000098">
    <property type="protein sequence ID" value="MBD2776667.1"/>
    <property type="molecule type" value="Genomic_DNA"/>
</dbReference>
<dbReference type="Proteomes" id="UP000629098">
    <property type="component" value="Unassembled WGS sequence"/>
</dbReference>
<comment type="caution">
    <text evidence="1">The sequence shown here is derived from an EMBL/GenBank/DDBJ whole genome shotgun (WGS) entry which is preliminary data.</text>
</comment>
<dbReference type="AlphaFoldDB" id="A0A8J6XNT3"/>
<proteinExistence type="predicted"/>